<keyword evidence="6" id="KW-0249">Electron transport</keyword>
<evidence type="ECO:0000256" key="6">
    <source>
        <dbReference type="ARBA" id="ARBA00022982"/>
    </source>
</evidence>
<evidence type="ECO:0000256" key="3">
    <source>
        <dbReference type="ARBA" id="ARBA00022617"/>
    </source>
</evidence>
<evidence type="ECO:0000256" key="4">
    <source>
        <dbReference type="ARBA" id="ARBA00022660"/>
    </source>
</evidence>
<accession>A0ABT3Q6R9</accession>
<keyword evidence="7 8" id="KW-0408">Iron</keyword>
<protein>
    <submittedName>
        <fullName evidence="11">Cytochrome c</fullName>
    </submittedName>
</protein>
<sequence>MKKTAFVLMTALGGLSAFSGSASAADGAQLYASHCAVCHQSGAIGIPGQFPPLKGRVDKIIATPEGKTYVLHVVLNGMMGSLQAAGGTYTGFMPGLGSSLSDEDLAAVVTYVASLGGSASAPKITADDVKKARATPMQPNMVLQERGTLNAAHPLP</sequence>
<keyword evidence="2" id="KW-0813">Transport</keyword>
<comment type="caution">
    <text evidence="11">The sequence shown here is derived from an EMBL/GenBank/DDBJ whole genome shotgun (WGS) entry which is preliminary data.</text>
</comment>
<dbReference type="PANTHER" id="PTHR35008">
    <property type="entry name" value="BLL4482 PROTEIN-RELATED"/>
    <property type="match status" value="1"/>
</dbReference>
<dbReference type="PRINTS" id="PR00605">
    <property type="entry name" value="CYTCHROMECIC"/>
</dbReference>
<feature type="domain" description="Cytochrome c" evidence="10">
    <location>
        <begin position="22"/>
        <end position="116"/>
    </location>
</feature>
<dbReference type="EMBL" id="JAPIUX010000003">
    <property type="protein sequence ID" value="MCX2560954.1"/>
    <property type="molecule type" value="Genomic_DNA"/>
</dbReference>
<evidence type="ECO:0000256" key="7">
    <source>
        <dbReference type="ARBA" id="ARBA00023004"/>
    </source>
</evidence>
<dbReference type="PANTHER" id="PTHR35008:SF8">
    <property type="entry name" value="ALCOHOL DEHYDROGENASE CYTOCHROME C SUBUNIT"/>
    <property type="match status" value="1"/>
</dbReference>
<dbReference type="InterPro" id="IPR051459">
    <property type="entry name" value="Cytochrome_c-type_DH"/>
</dbReference>
<feature type="chain" id="PRO_5046625501" evidence="9">
    <location>
        <begin position="25"/>
        <end position="156"/>
    </location>
</feature>
<evidence type="ECO:0000256" key="1">
    <source>
        <dbReference type="ARBA" id="ARBA00001926"/>
    </source>
</evidence>
<evidence type="ECO:0000259" key="10">
    <source>
        <dbReference type="PROSITE" id="PS51007"/>
    </source>
</evidence>
<dbReference type="RefSeq" id="WP_166121012.1">
    <property type="nucleotide sequence ID" value="NZ_JAPIUX010000003.1"/>
</dbReference>
<keyword evidence="4" id="KW-0679">Respiratory chain</keyword>
<evidence type="ECO:0000256" key="5">
    <source>
        <dbReference type="ARBA" id="ARBA00022723"/>
    </source>
</evidence>
<gene>
    <name evidence="11" type="ORF">OQ252_06010</name>
</gene>
<keyword evidence="9" id="KW-0732">Signal</keyword>
<dbReference type="PROSITE" id="PS51007">
    <property type="entry name" value="CYTC"/>
    <property type="match status" value="1"/>
</dbReference>
<dbReference type="InterPro" id="IPR036909">
    <property type="entry name" value="Cyt_c-like_dom_sf"/>
</dbReference>
<feature type="signal peptide" evidence="9">
    <location>
        <begin position="1"/>
        <end position="24"/>
    </location>
</feature>
<keyword evidence="5 8" id="KW-0479">Metal-binding</keyword>
<dbReference type="SUPFAM" id="SSF46626">
    <property type="entry name" value="Cytochrome c"/>
    <property type="match status" value="1"/>
</dbReference>
<keyword evidence="12" id="KW-1185">Reference proteome</keyword>
<dbReference type="InterPro" id="IPR008168">
    <property type="entry name" value="Cyt_C_IC"/>
</dbReference>
<evidence type="ECO:0000256" key="2">
    <source>
        <dbReference type="ARBA" id="ARBA00022448"/>
    </source>
</evidence>
<dbReference type="Proteomes" id="UP001526446">
    <property type="component" value="Unassembled WGS sequence"/>
</dbReference>
<evidence type="ECO:0000313" key="12">
    <source>
        <dbReference type="Proteomes" id="UP001526446"/>
    </source>
</evidence>
<dbReference type="Gene3D" id="1.10.760.10">
    <property type="entry name" value="Cytochrome c-like domain"/>
    <property type="match status" value="1"/>
</dbReference>
<evidence type="ECO:0000256" key="9">
    <source>
        <dbReference type="SAM" id="SignalP"/>
    </source>
</evidence>
<dbReference type="Pfam" id="PF13442">
    <property type="entry name" value="Cytochrome_CBB3"/>
    <property type="match status" value="1"/>
</dbReference>
<dbReference type="InterPro" id="IPR009056">
    <property type="entry name" value="Cyt_c-like_dom"/>
</dbReference>
<evidence type="ECO:0000256" key="8">
    <source>
        <dbReference type="PROSITE-ProRule" id="PRU00433"/>
    </source>
</evidence>
<name>A0ABT3Q6R9_9PROT</name>
<evidence type="ECO:0000313" key="11">
    <source>
        <dbReference type="EMBL" id="MCX2560954.1"/>
    </source>
</evidence>
<comment type="cofactor">
    <cofactor evidence="1">
        <name>heme c</name>
        <dbReference type="ChEBI" id="CHEBI:61717"/>
    </cofactor>
</comment>
<reference evidence="11 12" key="1">
    <citation type="submission" date="2022-11" db="EMBL/GenBank/DDBJ databases">
        <title>Genome sequencing of Acetobacter type strain.</title>
        <authorList>
            <person name="Heo J."/>
            <person name="Lee D."/>
            <person name="Han B.-H."/>
            <person name="Hong S.-B."/>
            <person name="Kwon S.-W."/>
        </authorList>
    </citation>
    <scope>NUCLEOTIDE SEQUENCE [LARGE SCALE GENOMIC DNA]</scope>
    <source>
        <strain evidence="11 12">KACC 21251</strain>
    </source>
</reference>
<keyword evidence="3 8" id="KW-0349">Heme</keyword>
<proteinExistence type="predicted"/>
<organism evidence="11 12">
    <name type="scientific">Acetobacter farinalis</name>
    <dbReference type="NCBI Taxonomy" id="1260984"/>
    <lineage>
        <taxon>Bacteria</taxon>
        <taxon>Pseudomonadati</taxon>
        <taxon>Pseudomonadota</taxon>
        <taxon>Alphaproteobacteria</taxon>
        <taxon>Acetobacterales</taxon>
        <taxon>Acetobacteraceae</taxon>
        <taxon>Acetobacter</taxon>
    </lineage>
</organism>